<gene>
    <name evidence="2" type="ORF">CIK91_06390</name>
</gene>
<keyword evidence="1" id="KW-0732">Signal</keyword>
<dbReference type="GO" id="GO:0006508">
    <property type="term" value="P:proteolysis"/>
    <property type="evidence" value="ECO:0007669"/>
    <property type="project" value="UniProtKB-KW"/>
</dbReference>
<keyword evidence="2" id="KW-0645">Protease</keyword>
<dbReference type="Gene3D" id="2.40.70.10">
    <property type="entry name" value="Acid Proteases"/>
    <property type="match status" value="1"/>
</dbReference>
<keyword evidence="2" id="KW-0378">Hydrolase</keyword>
<dbReference type="GO" id="GO:0008233">
    <property type="term" value="F:peptidase activity"/>
    <property type="evidence" value="ECO:0007669"/>
    <property type="project" value="UniProtKB-KW"/>
</dbReference>
<protein>
    <submittedName>
        <fullName evidence="2">Aspartyl protease</fullName>
    </submittedName>
</protein>
<evidence type="ECO:0000313" key="3">
    <source>
        <dbReference type="Proteomes" id="UP000216189"/>
    </source>
</evidence>
<dbReference type="InterPro" id="IPR021109">
    <property type="entry name" value="Peptidase_aspartic_dom_sf"/>
</dbReference>
<evidence type="ECO:0000313" key="2">
    <source>
        <dbReference type="EMBL" id="OYP55951.1"/>
    </source>
</evidence>
<dbReference type="Gene3D" id="2.30.42.10">
    <property type="match status" value="1"/>
</dbReference>
<dbReference type="GeneID" id="72479360"/>
<dbReference type="Proteomes" id="UP000216189">
    <property type="component" value="Unassembled WGS sequence"/>
</dbReference>
<accession>A0ABX4EL53</accession>
<dbReference type="Pfam" id="PF13650">
    <property type="entry name" value="Asp_protease_2"/>
    <property type="match status" value="1"/>
</dbReference>
<dbReference type="SUPFAM" id="SSF50630">
    <property type="entry name" value="Acid proteases"/>
    <property type="match status" value="1"/>
</dbReference>
<dbReference type="InterPro" id="IPR036034">
    <property type="entry name" value="PDZ_sf"/>
</dbReference>
<reference evidence="2 3" key="1">
    <citation type="submission" date="2017-08" db="EMBL/GenBank/DDBJ databases">
        <title>Comparative genomics of non-oral Prevotella species.</title>
        <authorList>
            <person name="Accetto T."/>
            <person name="Nograsek B."/>
            <person name="Avgustin G."/>
        </authorList>
    </citation>
    <scope>NUCLEOTIDE SEQUENCE [LARGE SCALE GENOMIC DNA]</scope>
    <source>
        <strain evidence="2 3">TC1-1</strain>
    </source>
</reference>
<proteinExistence type="predicted"/>
<keyword evidence="3" id="KW-1185">Reference proteome</keyword>
<name>A0ABX4EL53_SEGBR</name>
<dbReference type="RefSeq" id="WP_094448368.1">
    <property type="nucleotide sequence ID" value="NZ_CAMHCI010000001.1"/>
</dbReference>
<feature type="chain" id="PRO_5046011746" evidence="1">
    <location>
        <begin position="20"/>
        <end position="389"/>
    </location>
</feature>
<dbReference type="SUPFAM" id="SSF50156">
    <property type="entry name" value="PDZ domain-like"/>
    <property type="match status" value="1"/>
</dbReference>
<comment type="caution">
    <text evidence="2">The sequence shown here is derived from an EMBL/GenBank/DDBJ whole genome shotgun (WGS) entry which is preliminary data.</text>
</comment>
<dbReference type="EMBL" id="NPJF01000026">
    <property type="protein sequence ID" value="OYP55951.1"/>
    <property type="molecule type" value="Genomic_DNA"/>
</dbReference>
<evidence type="ECO:0000256" key="1">
    <source>
        <dbReference type="SAM" id="SignalP"/>
    </source>
</evidence>
<feature type="signal peptide" evidence="1">
    <location>
        <begin position="1"/>
        <end position="19"/>
    </location>
</feature>
<sequence>MKRIFFYIAGFCCMFNAHAQMHQYNTNFTLSEKNFVDTVAIEYENDQIYVPVIIQGKKYRFNLDTGSSQGLLYTDTQIPNLQELGNVISHDANGVTDTIKVVQLPNLMLGHQNINGYVASIVKKPIGKVNYDGIIGFDIFNKGIGAKIDPKNKIMILSDRKHYFDHEAGQTLKYNLKWFVPYIMVSPFMRHTDEVLFDTGAKQLYQMNRESFMEHRYKSKQVNAQVEGEATGNFTVATNSTEKQDKVYFLNLNRLKWNEFAFKNVRTITTQGASRIGSQLFNYGSIVINPKKKRITFQPYNNSDSVNVSNKQFGVAFIEKENQPYIGLIWHKSEAYKNGMRQGDIVLKIDNEPINSYQEFIDYPFTTGKKYKFVLQDPRGFKKEVFVTH</sequence>
<organism evidence="2 3">
    <name type="scientific">Segatella bryantii</name>
    <name type="common">Prevotella bryantii</name>
    <dbReference type="NCBI Taxonomy" id="77095"/>
    <lineage>
        <taxon>Bacteria</taxon>
        <taxon>Pseudomonadati</taxon>
        <taxon>Bacteroidota</taxon>
        <taxon>Bacteroidia</taxon>
        <taxon>Bacteroidales</taxon>
        <taxon>Prevotellaceae</taxon>
        <taxon>Segatella</taxon>
    </lineage>
</organism>